<accession>G7E2A2</accession>
<evidence type="ECO:0000313" key="3">
    <source>
        <dbReference type="Proteomes" id="UP000009131"/>
    </source>
</evidence>
<feature type="region of interest" description="Disordered" evidence="1">
    <location>
        <begin position="184"/>
        <end position="426"/>
    </location>
</feature>
<organism evidence="2 3">
    <name type="scientific">Mixia osmundae (strain CBS 9802 / IAM 14324 / JCM 22182 / KY 12970)</name>
    <dbReference type="NCBI Taxonomy" id="764103"/>
    <lineage>
        <taxon>Eukaryota</taxon>
        <taxon>Fungi</taxon>
        <taxon>Dikarya</taxon>
        <taxon>Basidiomycota</taxon>
        <taxon>Pucciniomycotina</taxon>
        <taxon>Mixiomycetes</taxon>
        <taxon>Mixiales</taxon>
        <taxon>Mixiaceae</taxon>
        <taxon>Mixia</taxon>
    </lineage>
</organism>
<protein>
    <submittedName>
        <fullName evidence="2">Uncharacterized protein</fullName>
    </submittedName>
</protein>
<dbReference type="EMBL" id="BABT02000110">
    <property type="protein sequence ID" value="GAA96962.1"/>
    <property type="molecule type" value="Genomic_DNA"/>
</dbReference>
<name>G7E2A2_MIXOS</name>
<dbReference type="InParanoid" id="G7E2A2"/>
<dbReference type="Proteomes" id="UP000009131">
    <property type="component" value="Unassembled WGS sequence"/>
</dbReference>
<feature type="region of interest" description="Disordered" evidence="1">
    <location>
        <begin position="125"/>
        <end position="156"/>
    </location>
</feature>
<feature type="region of interest" description="Disordered" evidence="1">
    <location>
        <begin position="1589"/>
        <end position="1614"/>
    </location>
</feature>
<feature type="compositionally biased region" description="Polar residues" evidence="1">
    <location>
        <begin position="2446"/>
        <end position="2457"/>
    </location>
</feature>
<reference evidence="2 3" key="1">
    <citation type="journal article" date="2011" name="J. Gen. Appl. Microbiol.">
        <title>Draft genome sequencing of the enigmatic basidiomycete Mixia osmundae.</title>
        <authorList>
            <person name="Nishida H."/>
            <person name="Nagatsuka Y."/>
            <person name="Sugiyama J."/>
        </authorList>
    </citation>
    <scope>NUCLEOTIDE SEQUENCE [LARGE SCALE GENOMIC DNA]</scope>
    <source>
        <strain evidence="3">CBS 9802 / IAM 14324 / JCM 22182 / KY 12970</strain>
    </source>
</reference>
<evidence type="ECO:0000256" key="1">
    <source>
        <dbReference type="SAM" id="MobiDB-lite"/>
    </source>
</evidence>
<feature type="compositionally biased region" description="Polar residues" evidence="1">
    <location>
        <begin position="364"/>
        <end position="398"/>
    </location>
</feature>
<sequence length="2477" mass="270747">MAELLLYMGEPQGDEGGLSVVRFGQPVNVSRIVLQPTTSNRSAAYPIGTIIVCFHLLASSESGRYIKLRPVQHTTAELKYDLRSGPQAFPTMLPLTSWGLLLLLHGDTRGLEILVYGRKREISPVMPAPSSGSRASSRADSQSRSPELEDRPRQKPVELLYDVESALTIVKRLERQLMAEVHQIQMSASQADPSTSSSVPSASSSQPGPFDSQLCGGGPQPYHNAAKSSNFMRKPSPELQTSARSSYREPAAREPPSAVTTRSRTPSDGAPSPLPQCTSPSRADSSAAPPPLPQARASYERRKSASMQVDGPASSASPTSDPRRPRPRPKAASTETDICPPPVSPQTDAKIPVSGLSQHWHASRSPTRMSSDTSATPQSILSTPLGSLGTPQDSQATSCDHLPTPRENQTTPALRQPTPQLHQTTPQLHQPTPLPTFATPQISLPAPSSGRAIPIAGSNVLIPSRATSTAGSRTPRAGIPFDGYRTPLGAKCTPGSTRLDIRTPNMVPSASYRIRPDEPEQPPRVKSAIEIFLEDNPTDAHPRDPRVKLQLAKKQQLQTAYEQWDEGDMGTQSSDQLRHFVHDLNLLVAESKQLMSSDSFVYELVERVIRQHSGGIREILMTPLLENLLRTTQSYMLRRRSTKTDHDTVEDVPKAEIALRCFKVFAAGSCDHALLLRITELEPWSQLDGIYKKLIADSAATIDDSAESVELREAMEDLGEMLKPYYLVNRCRRSLDEAAQTKSRDHDPLPTVRVILEGASPSHAVASAVAYVLNQGTCLEGMLVADSTEAVSYTTLDICSHLARTTPGWACLMHAASIDTLPARPTVVTPNAKVLKSLRSLCLTRSVPSRTSEDDIAMTDLVQALHLLYYQVALLHNYVQSILDSSADDRINTAPSTAMELSSRASMLAEPAIYPALLSHRRVLLVTTHNHAKLKPKVNGKLRAFWSEQTADPDIFATLWWSWQGTSLHRTVTQLLKLSIPPPTRENTESHFEEPSVACSLLACINRAISLQAAVSPKALEQRRSFVVCMIKFIQQIGTHLKNICADMATLLMQHNVLFGCSRFELWADLVGRCAEYIAEIREDVYVPETLLAVVNATAAELEYAANGARSCARVMTATRARVRLLLSQLGERTRDPEPLVRALLDADALRPITAVSSLLSILPNASKLDSRKCTQWQHALQQDTEELAITLCAAGSLTQTGRRLVQSTLLAACTFSVSLVDIFKAIIESLFASGTTEPTFTAKTSLFTTLIGESNIKVALDALCEQRAEFKGYLDIILDAERRGVPQVPGKRTTDLAPIADCDSACQDYSCAQCMRTLKPRLEISTVVVHRTVRAALPASMADALLWQGVPTPDAEGMSCVRFEVPVNVSRIDLFADDPSSKTAPGTLTILLHVLPQAASGQQIVARPAYFEYVSIPYDLTAGAQMFPTGVPPTSFGILLVLHGTCVNLSMAVYGNKRPPTSSNASKAAFDALKHSTNLVPLGQADASARRYDMRNAMELLDKCHVRVNVELDGIERQIMGGQKGRDTVAADSSTTRHITAALASRTTINADQAVADLTSTSAANGRARSLRSDANTRDKSDIAANANHTHSHHSLAPPSAADSGGEASSTKKQGCTDAIRGLNDESIISFLQDLTYALPIKGEMTESVLLALEDAYEYWSERMYAEMSPQKLRSFVEDLSLVASRSKRLASEHRFVYDLAHQLARFHVDGVRVMLTTHLLDDLIAQAALAKERIVVAIKLHDLLAACSSDHAALLRMTEPHNAELLERIEARMPASPTPLGHPLRHARLLITCRARLRRLVDQTAGDQTVLALRRILGQARASPHVASAVACLAYDLPVVDRLLMQVPEQPSHNCALLDVCRLLLETASGLACLFRASGGIHDKQTGAQPSSIDVATLIKLQGRLPASKRIARDLLSIDAVISASRMLFGQSKVLMQYVERVGAQHPTDSRSMPLGAMALRRDPCFILPALCVHRPVAAVADMSGDHYKSEHNEAFRYFWTSRFRKPDVYARLWRLWHDTPLGTRLLRMIPTALAQDCRGKPFTISRAAHVCLTNIEILRLPMPADTASCATTLSSLLAYLNDLNDAELTREPCGDLEQNGALMEAQIVVEEMMRVLRDIASALYDLEDIKFEQTSMVEKIQSCVQIEICADLVGRCAEYLCWAGKPTQNVPIASAICAVATQLDVLYREDHSDALTITSTFMRIRAMLACFGKRVQEPAKIVRTVVQSCENHPVCSLTLLLSLLPDLTTAGTLDPKRSASWAAALDSALPKLVGTLCAAGGSVDIGAQLILQFFHISHALSKDLPVGIIEAMLENLCGFANDEDTFPIPKNVANLVELFQSDGMLHEAFEAACERQKAFKGRLIRFLKIDNDHSSAWRQRRSMLIDSLQDASSSAHRKRARGQSDNFERVTRPHLAFSQTPQRVSSGEESKEPDVTTGGKSYPASSFREQSANAPPSRPASQHVDVYQRSNVRS</sequence>
<gene>
    <name evidence="2" type="primary">Mo03636</name>
    <name evidence="2" type="ORF">E5Q_03636</name>
</gene>
<comment type="caution">
    <text evidence="2">The sequence shown here is derived from an EMBL/GenBank/DDBJ whole genome shotgun (WGS) entry which is preliminary data.</text>
</comment>
<feature type="compositionally biased region" description="Low complexity" evidence="1">
    <location>
        <begin position="128"/>
        <end position="145"/>
    </location>
</feature>
<feature type="compositionally biased region" description="Low complexity" evidence="1">
    <location>
        <begin position="416"/>
        <end position="426"/>
    </location>
</feature>
<evidence type="ECO:0000313" key="2">
    <source>
        <dbReference type="EMBL" id="GAA96962.1"/>
    </source>
</evidence>
<proteinExistence type="predicted"/>
<feature type="compositionally biased region" description="Low complexity" evidence="1">
    <location>
        <begin position="187"/>
        <end position="207"/>
    </location>
</feature>
<reference evidence="2 3" key="2">
    <citation type="journal article" date="2012" name="Open Biol.">
        <title>Characteristics of nucleosomes and linker DNA regions on the genome of the basidiomycete Mixia osmundae revealed by mono- and dinucleosome mapping.</title>
        <authorList>
            <person name="Nishida H."/>
            <person name="Kondo S."/>
            <person name="Matsumoto T."/>
            <person name="Suzuki Y."/>
            <person name="Yoshikawa H."/>
            <person name="Taylor T.D."/>
            <person name="Sugiyama J."/>
        </authorList>
    </citation>
    <scope>NUCLEOTIDE SEQUENCE [LARGE SCALE GENOMIC DNA]</scope>
    <source>
        <strain evidence="3">CBS 9802 / IAM 14324 / JCM 22182 / KY 12970</strain>
    </source>
</reference>
<feature type="region of interest" description="Disordered" evidence="1">
    <location>
        <begin position="2391"/>
        <end position="2477"/>
    </location>
</feature>
<dbReference type="HOGENOM" id="CLU_228697_0_0_1"/>
<keyword evidence="3" id="KW-1185">Reference proteome</keyword>
<feature type="compositionally biased region" description="Basic and acidic residues" evidence="1">
    <location>
        <begin position="146"/>
        <end position="156"/>
    </location>
</feature>